<feature type="domain" description="EAL" evidence="5">
    <location>
        <begin position="665"/>
        <end position="919"/>
    </location>
</feature>
<evidence type="ECO:0000259" key="6">
    <source>
        <dbReference type="PROSITE" id="PS50887"/>
    </source>
</evidence>
<dbReference type="InterPro" id="IPR029787">
    <property type="entry name" value="Nucleotide_cyclase"/>
</dbReference>
<gene>
    <name evidence="7" type="ORF">DESUT3_34490</name>
</gene>
<evidence type="ECO:0000256" key="1">
    <source>
        <dbReference type="SAM" id="Coils"/>
    </source>
</evidence>
<feature type="domain" description="PAS" evidence="3">
    <location>
        <begin position="364"/>
        <end position="435"/>
    </location>
</feature>
<dbReference type="PROSITE" id="PS50883">
    <property type="entry name" value="EAL"/>
    <property type="match status" value="1"/>
</dbReference>
<dbReference type="NCBIfam" id="TIGR00229">
    <property type="entry name" value="sensory_box"/>
    <property type="match status" value="2"/>
</dbReference>
<dbReference type="EMBL" id="AP024355">
    <property type="protein sequence ID" value="BCR06380.1"/>
    <property type="molecule type" value="Genomic_DNA"/>
</dbReference>
<dbReference type="PROSITE" id="PS50113">
    <property type="entry name" value="PAC"/>
    <property type="match status" value="2"/>
</dbReference>
<dbReference type="Pfam" id="PF08448">
    <property type="entry name" value="PAS_4"/>
    <property type="match status" value="2"/>
</dbReference>
<evidence type="ECO:0000259" key="3">
    <source>
        <dbReference type="PROSITE" id="PS50112"/>
    </source>
</evidence>
<name>A0ABM8HWR5_9BACT</name>
<dbReference type="InterPro" id="IPR001610">
    <property type="entry name" value="PAC"/>
</dbReference>
<accession>A0ABM8HWR5</accession>
<dbReference type="Proteomes" id="UP001319827">
    <property type="component" value="Chromosome"/>
</dbReference>
<dbReference type="InterPro" id="IPR001633">
    <property type="entry name" value="EAL_dom"/>
</dbReference>
<evidence type="ECO:0000256" key="2">
    <source>
        <dbReference type="SAM" id="Phobius"/>
    </source>
</evidence>
<dbReference type="Pfam" id="PF00563">
    <property type="entry name" value="EAL"/>
    <property type="match status" value="1"/>
</dbReference>
<reference evidence="7 8" key="1">
    <citation type="journal article" date="2016" name="C (Basel)">
        <title>Selective Growth of and Electricity Production by Marine Exoelectrogenic Bacteria in Self-Aggregated Hydrogel of Microbially Reduced Graphene Oxide.</title>
        <authorList>
            <person name="Yoshida N."/>
            <person name="Goto Y."/>
            <person name="Miyata Y."/>
        </authorList>
    </citation>
    <scope>NUCLEOTIDE SEQUENCE [LARGE SCALE GENOMIC DNA]</scope>
    <source>
        <strain evidence="7 8">NIT-T3</strain>
    </source>
</reference>
<dbReference type="PANTHER" id="PTHR44757">
    <property type="entry name" value="DIGUANYLATE CYCLASE DGCP"/>
    <property type="match status" value="1"/>
</dbReference>
<proteinExistence type="predicted"/>
<keyword evidence="1" id="KW-0175">Coiled coil</keyword>
<dbReference type="InterPro" id="IPR035919">
    <property type="entry name" value="EAL_sf"/>
</dbReference>
<dbReference type="NCBIfam" id="TIGR00254">
    <property type="entry name" value="GGDEF"/>
    <property type="match status" value="1"/>
</dbReference>
<dbReference type="InterPro" id="IPR052155">
    <property type="entry name" value="Biofilm_reg_signaling"/>
</dbReference>
<evidence type="ECO:0000259" key="4">
    <source>
        <dbReference type="PROSITE" id="PS50113"/>
    </source>
</evidence>
<dbReference type="InterPro" id="IPR013656">
    <property type="entry name" value="PAS_4"/>
</dbReference>
<protein>
    <recommendedName>
        <fullName evidence="9">Diguanylate cyclase/phosphodiesterase with PAS/PAC sensor(S)</fullName>
    </recommendedName>
</protein>
<evidence type="ECO:0008006" key="9">
    <source>
        <dbReference type="Google" id="ProtNLM"/>
    </source>
</evidence>
<feature type="domain" description="PAC" evidence="4">
    <location>
        <begin position="311"/>
        <end position="363"/>
    </location>
</feature>
<dbReference type="SMART" id="SM00086">
    <property type="entry name" value="PAC"/>
    <property type="match status" value="2"/>
</dbReference>
<feature type="transmembrane region" description="Helical" evidence="2">
    <location>
        <begin position="20"/>
        <end position="44"/>
    </location>
</feature>
<dbReference type="SUPFAM" id="SSF141868">
    <property type="entry name" value="EAL domain-like"/>
    <property type="match status" value="1"/>
</dbReference>
<dbReference type="InterPro" id="IPR000014">
    <property type="entry name" value="PAS"/>
</dbReference>
<organism evidence="7 8">
    <name type="scientific">Desulfuromonas versatilis</name>
    <dbReference type="NCBI Taxonomy" id="2802975"/>
    <lineage>
        <taxon>Bacteria</taxon>
        <taxon>Pseudomonadati</taxon>
        <taxon>Thermodesulfobacteriota</taxon>
        <taxon>Desulfuromonadia</taxon>
        <taxon>Desulfuromonadales</taxon>
        <taxon>Desulfuromonadaceae</taxon>
        <taxon>Desulfuromonas</taxon>
    </lineage>
</organism>
<keyword evidence="2" id="KW-0812">Transmembrane</keyword>
<dbReference type="Pfam" id="PF00990">
    <property type="entry name" value="GGDEF"/>
    <property type="match status" value="1"/>
</dbReference>
<evidence type="ECO:0000259" key="5">
    <source>
        <dbReference type="PROSITE" id="PS50883"/>
    </source>
</evidence>
<keyword evidence="2" id="KW-1133">Transmembrane helix</keyword>
<dbReference type="Gene3D" id="3.20.20.450">
    <property type="entry name" value="EAL domain"/>
    <property type="match status" value="1"/>
</dbReference>
<dbReference type="Gene3D" id="3.30.450.20">
    <property type="entry name" value="PAS domain"/>
    <property type="match status" value="2"/>
</dbReference>
<evidence type="ECO:0000313" key="8">
    <source>
        <dbReference type="Proteomes" id="UP001319827"/>
    </source>
</evidence>
<evidence type="ECO:0000313" key="7">
    <source>
        <dbReference type="EMBL" id="BCR06380.1"/>
    </source>
</evidence>
<dbReference type="InterPro" id="IPR035965">
    <property type="entry name" value="PAS-like_dom_sf"/>
</dbReference>
<keyword evidence="8" id="KW-1185">Reference proteome</keyword>
<dbReference type="PROSITE" id="PS50887">
    <property type="entry name" value="GGDEF"/>
    <property type="match status" value="1"/>
</dbReference>
<dbReference type="InterPro" id="IPR043128">
    <property type="entry name" value="Rev_trsase/Diguanyl_cyclase"/>
</dbReference>
<dbReference type="CDD" id="cd01949">
    <property type="entry name" value="GGDEF"/>
    <property type="match status" value="1"/>
</dbReference>
<feature type="coiled-coil region" evidence="1">
    <location>
        <begin position="203"/>
        <end position="234"/>
    </location>
</feature>
<feature type="domain" description="GGDEF" evidence="6">
    <location>
        <begin position="523"/>
        <end position="656"/>
    </location>
</feature>
<feature type="domain" description="PAC" evidence="4">
    <location>
        <begin position="438"/>
        <end position="491"/>
    </location>
</feature>
<feature type="domain" description="PAS" evidence="3">
    <location>
        <begin position="238"/>
        <end position="308"/>
    </location>
</feature>
<dbReference type="SUPFAM" id="SSF55073">
    <property type="entry name" value="Nucleotide cyclase"/>
    <property type="match status" value="1"/>
</dbReference>
<dbReference type="InterPro" id="IPR000700">
    <property type="entry name" value="PAS-assoc_C"/>
</dbReference>
<reference evidence="7 8" key="2">
    <citation type="journal article" date="2021" name="Int. J. Syst. Evol. Microbiol.">
        <title>Isolation and Polyphasic Characterization of Desulfuromonas versatilis sp. Nov., an Electrogenic Bacteria Capable of Versatile Metabolism Isolated from a Graphene Oxide-Reducing Enrichment Culture.</title>
        <authorList>
            <person name="Xie L."/>
            <person name="Yoshida N."/>
            <person name="Ishii S."/>
            <person name="Meng L."/>
        </authorList>
    </citation>
    <scope>NUCLEOTIDE SEQUENCE [LARGE SCALE GENOMIC DNA]</scope>
    <source>
        <strain evidence="7 8">NIT-T3</strain>
    </source>
</reference>
<dbReference type="SMART" id="SM00091">
    <property type="entry name" value="PAS"/>
    <property type="match status" value="2"/>
</dbReference>
<dbReference type="RefSeq" id="WP_221249761.1">
    <property type="nucleotide sequence ID" value="NZ_AP024355.1"/>
</dbReference>
<dbReference type="PANTHER" id="PTHR44757:SF2">
    <property type="entry name" value="BIOFILM ARCHITECTURE MAINTENANCE PROTEIN MBAA"/>
    <property type="match status" value="1"/>
</dbReference>
<dbReference type="InterPro" id="IPR000160">
    <property type="entry name" value="GGDEF_dom"/>
</dbReference>
<dbReference type="CDD" id="cd00130">
    <property type="entry name" value="PAS"/>
    <property type="match status" value="2"/>
</dbReference>
<dbReference type="SUPFAM" id="SSF55785">
    <property type="entry name" value="PYP-like sensor domain (PAS domain)"/>
    <property type="match status" value="2"/>
</dbReference>
<dbReference type="SMART" id="SM00052">
    <property type="entry name" value="EAL"/>
    <property type="match status" value="1"/>
</dbReference>
<dbReference type="SMART" id="SM00267">
    <property type="entry name" value="GGDEF"/>
    <property type="match status" value="1"/>
</dbReference>
<dbReference type="Gene3D" id="3.30.70.270">
    <property type="match status" value="1"/>
</dbReference>
<dbReference type="CDD" id="cd01948">
    <property type="entry name" value="EAL"/>
    <property type="match status" value="1"/>
</dbReference>
<sequence>MIRPSPKNFVRFVKTQGHYLAIVFSVALLLLALNFAGVAENFVASDFEFHQNSRAIIKINLIFQRAYGQALEALQKGDAERFEEALDLMDAAIGYAGTRDYFSRETLQALTTAIEQTMDSLSLQFEQVAAGAGFDGAALDEAAQKAAEIFTSLSNEDVNNWTTTKLFGQHLDARFHKAKGYLACLAAFMVLLSLLLVYTASRRNRAERALQQANADLERRVAERTEELTESTRRLEEKSRLLRTIIDTIPAPIYYKDTAGRYLDCNRAFEGFFGIPRARVIGATAFDVAPPDLAGLYERSDRELLGQGGTQVYEASVIPAEGQKREVMFHKGVFANAAGMPGGLVGTMVDITERRRAEEALQASKEYYQTLVEALPHGVLECDTEGRIVFVNTALCRIKGQSAEELVGTPWWRVLVDPARHQQAAEKFAQILCEAPAPTPQVRTISRPGGQRIEVQIDWDYLRNKAGEVSGIIAVVTDITEQRQSKQTLESLAYFDPLTGLPNRNKFRECLEQIVGEAREFGWQAGVLFLDLDRFKHVNDLLGFERGNEVVGLLALQLREALGERGVIARIGGDKFACALPELSGESEIEQVAGNLLAAVGRPLHIGGHELQCSASIGIAMYPMAGQDADTLLQNADSAMHQAKSQTRGSCSFYSEDMKRGEMQRLALETHLRHALPRNELALHYQPQVHIASGRTVGVEALLRWSHPELGMVSPATFIPVAEESALILPIGQWILETACRQARSWQDDGLPPIRVSVNISGLQLKQPHFVDLMEQTLRRTGLGPEWLELELTETIMMENTEDNIRTLYQLKALGVHLSMDDFGTGYSSLSYLKRFPIDKLKIDRSFVRDLMTDPDDGAIAETIIAMAHGLGLEVIAEGVETADQLEFLQARHCDKCQGYFFSKPLPAAEIPAFLSRSLPGSWVVHL</sequence>
<feature type="transmembrane region" description="Helical" evidence="2">
    <location>
        <begin position="180"/>
        <end position="200"/>
    </location>
</feature>
<keyword evidence="2" id="KW-0472">Membrane</keyword>
<dbReference type="PROSITE" id="PS50112">
    <property type="entry name" value="PAS"/>
    <property type="match status" value="2"/>
</dbReference>